<evidence type="ECO:0000313" key="4">
    <source>
        <dbReference type="Proteomes" id="UP001642260"/>
    </source>
</evidence>
<evidence type="ECO:0000256" key="2">
    <source>
        <dbReference type="SAM" id="Phobius"/>
    </source>
</evidence>
<dbReference type="Proteomes" id="UP001642260">
    <property type="component" value="Unassembled WGS sequence"/>
</dbReference>
<sequence length="114" mass="12768">MENNKEVKDIAEHKEQHHAEAPPPQEYHPNRADNPLQPPQSQQLPPACGAMEGKEGESNVIPETEEDDCCCCGPRCVYRVIMEDHDECCCTVLCVLMCVFIVLCVGNGCRDSFY</sequence>
<dbReference type="AlphaFoldDB" id="A0ABC8KA17"/>
<accession>A0ABC8KA17</accession>
<name>A0ABC8KA17_ERUVS</name>
<proteinExistence type="predicted"/>
<protein>
    <submittedName>
        <fullName evidence="3">Uncharacterized protein</fullName>
    </submittedName>
</protein>
<evidence type="ECO:0000256" key="1">
    <source>
        <dbReference type="SAM" id="MobiDB-lite"/>
    </source>
</evidence>
<keyword evidence="4" id="KW-1185">Reference proteome</keyword>
<keyword evidence="2" id="KW-1133">Transmembrane helix</keyword>
<feature type="transmembrane region" description="Helical" evidence="2">
    <location>
        <begin position="88"/>
        <end position="108"/>
    </location>
</feature>
<comment type="caution">
    <text evidence="3">The sequence shown here is derived from an EMBL/GenBank/DDBJ whole genome shotgun (WGS) entry which is preliminary data.</text>
</comment>
<gene>
    <name evidence="3" type="ORF">ERUC_LOCUS18090</name>
</gene>
<feature type="region of interest" description="Disordered" evidence="1">
    <location>
        <begin position="1"/>
        <end position="57"/>
    </location>
</feature>
<dbReference type="EMBL" id="CAKOAT010167377">
    <property type="protein sequence ID" value="CAH8350763.1"/>
    <property type="molecule type" value="Genomic_DNA"/>
</dbReference>
<evidence type="ECO:0000313" key="3">
    <source>
        <dbReference type="EMBL" id="CAH8350763.1"/>
    </source>
</evidence>
<reference evidence="3 4" key="1">
    <citation type="submission" date="2022-03" db="EMBL/GenBank/DDBJ databases">
        <authorList>
            <person name="Macdonald S."/>
            <person name="Ahmed S."/>
            <person name="Newling K."/>
        </authorList>
    </citation>
    <scope>NUCLEOTIDE SEQUENCE [LARGE SCALE GENOMIC DNA]</scope>
</reference>
<keyword evidence="2" id="KW-0812">Transmembrane</keyword>
<feature type="compositionally biased region" description="Basic and acidic residues" evidence="1">
    <location>
        <begin position="1"/>
        <end position="20"/>
    </location>
</feature>
<keyword evidence="2" id="KW-0472">Membrane</keyword>
<organism evidence="3 4">
    <name type="scientific">Eruca vesicaria subsp. sativa</name>
    <name type="common">Garden rocket</name>
    <name type="synonym">Eruca sativa</name>
    <dbReference type="NCBI Taxonomy" id="29727"/>
    <lineage>
        <taxon>Eukaryota</taxon>
        <taxon>Viridiplantae</taxon>
        <taxon>Streptophyta</taxon>
        <taxon>Embryophyta</taxon>
        <taxon>Tracheophyta</taxon>
        <taxon>Spermatophyta</taxon>
        <taxon>Magnoliopsida</taxon>
        <taxon>eudicotyledons</taxon>
        <taxon>Gunneridae</taxon>
        <taxon>Pentapetalae</taxon>
        <taxon>rosids</taxon>
        <taxon>malvids</taxon>
        <taxon>Brassicales</taxon>
        <taxon>Brassicaceae</taxon>
        <taxon>Brassiceae</taxon>
        <taxon>Eruca</taxon>
    </lineage>
</organism>